<name>A0ACC1JI53_9FUNG</name>
<organism evidence="1 2">
    <name type="scientific">Linderina macrospora</name>
    <dbReference type="NCBI Taxonomy" id="4868"/>
    <lineage>
        <taxon>Eukaryota</taxon>
        <taxon>Fungi</taxon>
        <taxon>Fungi incertae sedis</taxon>
        <taxon>Zoopagomycota</taxon>
        <taxon>Kickxellomycotina</taxon>
        <taxon>Kickxellomycetes</taxon>
        <taxon>Kickxellales</taxon>
        <taxon>Kickxellaceae</taxon>
        <taxon>Linderina</taxon>
    </lineage>
</organism>
<comment type="caution">
    <text evidence="1">The sequence shown here is derived from an EMBL/GenBank/DDBJ whole genome shotgun (WGS) entry which is preliminary data.</text>
</comment>
<keyword evidence="2" id="KW-1185">Reference proteome</keyword>
<dbReference type="EMBL" id="JANBPW010000002">
    <property type="protein sequence ID" value="KAJ1951632.1"/>
    <property type="molecule type" value="Genomic_DNA"/>
</dbReference>
<evidence type="ECO:0000313" key="2">
    <source>
        <dbReference type="Proteomes" id="UP001150603"/>
    </source>
</evidence>
<evidence type="ECO:0000313" key="1">
    <source>
        <dbReference type="EMBL" id="KAJ1951632.1"/>
    </source>
</evidence>
<proteinExistence type="predicted"/>
<dbReference type="Proteomes" id="UP001150603">
    <property type="component" value="Unassembled WGS sequence"/>
</dbReference>
<sequence>MASKKAVSFKAPIQLSMDKTEGQGLPAGLSIDKAVFLRKFTENALQQVKEVSFMLEPFSFTLVHTWHIQFFCC</sequence>
<accession>A0ACC1JI53</accession>
<gene>
    <name evidence="1" type="ORF">FBU59_000037</name>
</gene>
<reference evidence="1" key="1">
    <citation type="submission" date="2022-07" db="EMBL/GenBank/DDBJ databases">
        <title>Phylogenomic reconstructions and comparative analyses of Kickxellomycotina fungi.</title>
        <authorList>
            <person name="Reynolds N.K."/>
            <person name="Stajich J.E."/>
            <person name="Barry K."/>
            <person name="Grigoriev I.V."/>
            <person name="Crous P."/>
            <person name="Smith M.E."/>
        </authorList>
    </citation>
    <scope>NUCLEOTIDE SEQUENCE</scope>
    <source>
        <strain evidence="1">NRRL 5244</strain>
    </source>
</reference>
<protein>
    <submittedName>
        <fullName evidence="1">Uncharacterized protein</fullName>
    </submittedName>
</protein>